<dbReference type="SMART" id="SM00652">
    <property type="entry name" value="eIF1a"/>
    <property type="match status" value="1"/>
</dbReference>
<organism evidence="3 4">
    <name type="scientific">Bigelowiella natans</name>
    <name type="common">Pedinomonas minutissima</name>
    <name type="synonym">Chlorarachnion sp. (strain CCMP621)</name>
    <dbReference type="NCBI Taxonomy" id="227086"/>
    <lineage>
        <taxon>Eukaryota</taxon>
        <taxon>Sar</taxon>
        <taxon>Rhizaria</taxon>
        <taxon>Cercozoa</taxon>
        <taxon>Chlorarachniophyceae</taxon>
        <taxon>Bigelowiella</taxon>
    </lineage>
</organism>
<dbReference type="HAMAP" id="MF_00216">
    <property type="entry name" value="aIF_1A"/>
    <property type="match status" value="1"/>
</dbReference>
<keyword evidence="1 3" id="KW-0396">Initiation factor</keyword>
<evidence type="ECO:0000259" key="2">
    <source>
        <dbReference type="PROSITE" id="PS50832"/>
    </source>
</evidence>
<sequence length="124" mass="14247">MLIRLIMKNKKNNMQKMKKADLIKKDVDQSLIIFIVYGKVIVSLGDCRLKVLCEDGKSRVCTIRGKLRKTVWIREGDIILVSLREYDDFKGDVLCRYTLDQINSLIASGDLKSIDIIDDVNKLN</sequence>
<dbReference type="InterPro" id="IPR001253">
    <property type="entry name" value="TIF_eIF-1A"/>
</dbReference>
<dbReference type="Proteomes" id="UP000243425">
    <property type="component" value="Nucleomorph 1"/>
</dbReference>
<keyword evidence="1" id="KW-0648">Protein biosynthesis</keyword>
<accession>Q3LWE9</accession>
<dbReference type="PROSITE" id="PS50832">
    <property type="entry name" value="S1_IF1_TYPE"/>
    <property type="match status" value="1"/>
</dbReference>
<dbReference type="AlphaFoldDB" id="Q3LWE9"/>
<dbReference type="Pfam" id="PF01176">
    <property type="entry name" value="eIF-1a"/>
    <property type="match status" value="1"/>
</dbReference>
<dbReference type="PANTHER" id="PTHR21668">
    <property type="entry name" value="EIF-1A"/>
    <property type="match status" value="1"/>
</dbReference>
<dbReference type="InterPro" id="IPR012340">
    <property type="entry name" value="NA-bd_OB-fold"/>
</dbReference>
<dbReference type="CDD" id="cd05793">
    <property type="entry name" value="S1_IF1A"/>
    <property type="match status" value="1"/>
</dbReference>
<evidence type="ECO:0000313" key="4">
    <source>
        <dbReference type="Proteomes" id="UP000243425"/>
    </source>
</evidence>
<protein>
    <submittedName>
        <fullName evidence="3">Translation elongation initiation factor 4C</fullName>
    </submittedName>
</protein>
<feature type="domain" description="S1-like" evidence="2">
    <location>
        <begin position="18"/>
        <end position="98"/>
    </location>
</feature>
<reference evidence="3 4" key="1">
    <citation type="journal article" date="2006" name="Proc. Natl. Acad. Sci. U.S.A.">
        <title>Complete nucleotide sequence of the chlorarachniophyte nucleomorph: nature's smallest nucleus.</title>
        <authorList>
            <person name="Gilson P.R."/>
            <person name="Su V."/>
            <person name="Slamovits C.H."/>
            <person name="Reith M.E."/>
            <person name="Keeling P.J."/>
            <person name="McFadden G.I."/>
        </authorList>
    </citation>
    <scope>NUCLEOTIDE SEQUENCE [LARGE SCALE GENOMIC DNA]</scope>
    <source>
        <strain evidence="4">CCMP621</strain>
    </source>
</reference>
<dbReference type="SUPFAM" id="SSF50249">
    <property type="entry name" value="Nucleic acid-binding proteins"/>
    <property type="match status" value="1"/>
</dbReference>
<dbReference type="InterPro" id="IPR006196">
    <property type="entry name" value="RNA-binding_domain_S1_IF1"/>
</dbReference>
<geneLocation type="nucleomorph" evidence="3"/>
<dbReference type="RefSeq" id="XP_001712828.1">
    <property type="nucleotide sequence ID" value="XM_001712776.1"/>
</dbReference>
<gene>
    <name evidence="3" type="primary">eif-4C</name>
</gene>
<dbReference type="EMBL" id="DQ158856">
    <property type="protein sequence ID" value="ABA27216.1"/>
    <property type="molecule type" value="Genomic_DNA"/>
</dbReference>
<proteinExistence type="inferred from homology"/>
<dbReference type="GeneID" id="5788460"/>
<dbReference type="GO" id="GO:0003743">
    <property type="term" value="F:translation initiation factor activity"/>
    <property type="evidence" value="ECO:0007669"/>
    <property type="project" value="UniProtKB-UniRule"/>
</dbReference>
<evidence type="ECO:0000313" key="3">
    <source>
        <dbReference type="EMBL" id="ABA27216.1"/>
    </source>
</evidence>
<dbReference type="GO" id="GO:0003723">
    <property type="term" value="F:RNA binding"/>
    <property type="evidence" value="ECO:0007669"/>
    <property type="project" value="InterPro"/>
</dbReference>
<keyword evidence="3" id="KW-0542">Nucleomorph</keyword>
<dbReference type="Gene3D" id="2.40.50.140">
    <property type="entry name" value="Nucleic acid-binding proteins"/>
    <property type="match status" value="1"/>
</dbReference>
<evidence type="ECO:0000256" key="1">
    <source>
        <dbReference type="PROSITE-ProRule" id="PRU00181"/>
    </source>
</evidence>
<name>Q3LWE9_BIGNA</name>